<dbReference type="InParanoid" id="G0NMQ2"/>
<organism evidence="2">
    <name type="scientific">Caenorhabditis brenneri</name>
    <name type="common">Nematode worm</name>
    <dbReference type="NCBI Taxonomy" id="135651"/>
    <lineage>
        <taxon>Eukaryota</taxon>
        <taxon>Metazoa</taxon>
        <taxon>Ecdysozoa</taxon>
        <taxon>Nematoda</taxon>
        <taxon>Chromadorea</taxon>
        <taxon>Rhabditida</taxon>
        <taxon>Rhabditina</taxon>
        <taxon>Rhabditomorpha</taxon>
        <taxon>Rhabditoidea</taxon>
        <taxon>Rhabditidae</taxon>
        <taxon>Peloderinae</taxon>
        <taxon>Caenorhabditis</taxon>
    </lineage>
</organism>
<protein>
    <submittedName>
        <fullName evidence="1">Uncharacterized protein</fullName>
    </submittedName>
</protein>
<gene>
    <name evidence="1" type="ORF">CAEBREN_08358</name>
</gene>
<evidence type="ECO:0000313" key="1">
    <source>
        <dbReference type="EMBL" id="EGT34236.1"/>
    </source>
</evidence>
<dbReference type="EMBL" id="GL379911">
    <property type="protein sequence ID" value="EGT34236.1"/>
    <property type="molecule type" value="Genomic_DNA"/>
</dbReference>
<accession>G0NMQ2</accession>
<keyword evidence="2" id="KW-1185">Reference proteome</keyword>
<dbReference type="AlphaFoldDB" id="G0NMQ2"/>
<sequence length="167" mass="19650">MLFKYNLLGIHFHFDQNDLGVRFQDNAKTLHIICKMFNVQIGVVSRGRFAIFCEPSMSDAQSFIDKWLRKECCDNLKHVMLFNPTGRPFDDTLLENFGHKRIDRKTMPTVPERYPFDKDDAYYIGAGPDKFKIDGSYYAERFDGKFATIAYFWDVYIVFSVGDQRPW</sequence>
<reference evidence="2" key="1">
    <citation type="submission" date="2011-07" db="EMBL/GenBank/DDBJ databases">
        <authorList>
            <consortium name="Caenorhabditis brenneri Sequencing and Analysis Consortium"/>
            <person name="Wilson R.K."/>
        </authorList>
    </citation>
    <scope>NUCLEOTIDE SEQUENCE [LARGE SCALE GENOMIC DNA]</scope>
    <source>
        <strain evidence="2">PB2801</strain>
    </source>
</reference>
<proteinExistence type="predicted"/>
<name>G0NMQ2_CAEBE</name>
<dbReference type="Proteomes" id="UP000008068">
    <property type="component" value="Unassembled WGS sequence"/>
</dbReference>
<dbReference type="HOGENOM" id="CLU_108628_0_0_1"/>
<evidence type="ECO:0000313" key="2">
    <source>
        <dbReference type="Proteomes" id="UP000008068"/>
    </source>
</evidence>